<reference evidence="1 2" key="1">
    <citation type="journal article" date="2020" name="Genome Biol. Evol.">
        <title>Comparative genomics of strictly vertically transmitted, feminizing microsporidia endosymbionts of amphipod crustaceans.</title>
        <authorList>
            <person name="Cormier A."/>
            <person name="Chebbi M.A."/>
            <person name="Giraud I."/>
            <person name="Wattier R."/>
            <person name="Teixeira M."/>
            <person name="Gilbert C."/>
            <person name="Rigaud T."/>
            <person name="Cordaux R."/>
        </authorList>
    </citation>
    <scope>NUCLEOTIDE SEQUENCE [LARGE SCALE GENOMIC DNA]</scope>
    <source>
        <strain evidence="1 2">Ou3-Ou53</strain>
    </source>
</reference>
<protein>
    <submittedName>
        <fullName evidence="1">Uncharacterized protein</fullName>
    </submittedName>
</protein>
<accession>A0A9P6L0F1</accession>
<sequence>MNLILFILICQIKSTKKSFWNRLKNRIKTKNVKSFTKWHDILRSESISEKENLLSDSKSSIGEDNMICDDKYEDTSIAEEMSIVEGFSSNSETKLDHYAYGRFLVYEMQLLDKIIHSKKREESFIFCAKLLIDFPKDCLIFNIKKEQRINFIKATAQSLSHEIVEKLPEAVGILLKFVEIHRELKDIDFLATLLRLNFCINVLNSNSQEIYKKISNFIIEDTFDININRILRKIYSSLWSVDKYKYFDNYISNDLIKNINLIIYLLKPEEASRLKNTLYLSHNENYETQLEVNSSIFKAVTTVNEKFLSVFGRPMDFIGFELLNLQYKYPGDLKKQFDLIGKAVLKSFL</sequence>
<evidence type="ECO:0000313" key="1">
    <source>
        <dbReference type="EMBL" id="KAF9765067.1"/>
    </source>
</evidence>
<keyword evidence="2" id="KW-1185">Reference proteome</keyword>
<comment type="caution">
    <text evidence="1">The sequence shown here is derived from an EMBL/GenBank/DDBJ whole genome shotgun (WGS) entry which is preliminary data.</text>
</comment>
<name>A0A9P6L0F1_9MICR</name>
<dbReference type="AlphaFoldDB" id="A0A9P6L0F1"/>
<proteinExistence type="predicted"/>
<dbReference type="Proteomes" id="UP000740883">
    <property type="component" value="Unassembled WGS sequence"/>
</dbReference>
<evidence type="ECO:0000313" key="2">
    <source>
        <dbReference type="Proteomes" id="UP000740883"/>
    </source>
</evidence>
<organism evidence="1 2">
    <name type="scientific">Nosema granulosis</name>
    <dbReference type="NCBI Taxonomy" id="83296"/>
    <lineage>
        <taxon>Eukaryota</taxon>
        <taxon>Fungi</taxon>
        <taxon>Fungi incertae sedis</taxon>
        <taxon>Microsporidia</taxon>
        <taxon>Nosematidae</taxon>
        <taxon>Nosema</taxon>
    </lineage>
</organism>
<gene>
    <name evidence="1" type="ORF">NGRA_0017</name>
</gene>
<dbReference type="EMBL" id="SBJO01000001">
    <property type="protein sequence ID" value="KAF9765067.1"/>
    <property type="molecule type" value="Genomic_DNA"/>
</dbReference>